<dbReference type="EMBL" id="WPIP01000055">
    <property type="protein sequence ID" value="MVM91744.1"/>
    <property type="molecule type" value="Genomic_DNA"/>
</dbReference>
<organism evidence="2 3">
    <name type="scientific">Acinetobacter baumannii</name>
    <dbReference type="NCBI Taxonomy" id="470"/>
    <lineage>
        <taxon>Bacteria</taxon>
        <taxon>Pseudomonadati</taxon>
        <taxon>Pseudomonadota</taxon>
        <taxon>Gammaproteobacteria</taxon>
        <taxon>Moraxellales</taxon>
        <taxon>Moraxellaceae</taxon>
        <taxon>Acinetobacter</taxon>
        <taxon>Acinetobacter calcoaceticus/baumannii complex</taxon>
    </lineage>
</organism>
<dbReference type="Pfam" id="PF02463">
    <property type="entry name" value="SMC_N"/>
    <property type="match status" value="1"/>
</dbReference>
<gene>
    <name evidence="2" type="ORF">GNY86_09445</name>
</gene>
<accession>A0A6I4IHS3</accession>
<dbReference type="InterPro" id="IPR027417">
    <property type="entry name" value="P-loop_NTPase"/>
</dbReference>
<dbReference type="PANTHER" id="PTHR43581:SF2">
    <property type="entry name" value="EXCINUCLEASE ATPASE SUBUNIT"/>
    <property type="match status" value="1"/>
</dbReference>
<proteinExistence type="predicted"/>
<evidence type="ECO:0000313" key="3">
    <source>
        <dbReference type="Proteomes" id="UP000439424"/>
    </source>
</evidence>
<protein>
    <submittedName>
        <fullName evidence="2">AAA family ATPase</fullName>
    </submittedName>
</protein>
<name>A0A6I4IHS3_ACIBA</name>
<sequence>MKFKSVELSGVGGIDYLKIDKINPKFNIICGENGVGKTNILEALAVPFSNEISRKFIRNVNFLKGKITIEHDIENEDTLISEIEDQNLIGQVVYPDNKAYLLFVDCNRGLSYQTMTSISSDEPTAGSFNHSNRMCINGDDIKGWFVKRFLYSKHEDTLTNIQQKNLNLAVSSFSILDKNFKFKKISLNHEIIINTPTGDLFFERLSSGYKSIIYIILGLIKEIDYRLAAKGKCAAEFNGIILIDEIETHLHPVWQGKICIVLKEIFPKAQFFVTTHSPHVVQTANRNEVISLTRSDNNEVQVRDLPEAEYGYQGWTIEEILKDVMGMPDLRTKKYDEVKRRFDNALDNQNINEAREAYNELDMMLHPRYPLRPVFRMQLDSLGE</sequence>
<dbReference type="InterPro" id="IPR051396">
    <property type="entry name" value="Bact_Antivir_Def_Nuclease"/>
</dbReference>
<evidence type="ECO:0000259" key="1">
    <source>
        <dbReference type="Pfam" id="PF02463"/>
    </source>
</evidence>
<dbReference type="PANTHER" id="PTHR43581">
    <property type="entry name" value="ATP/GTP PHOSPHATASE"/>
    <property type="match status" value="1"/>
</dbReference>
<dbReference type="AlphaFoldDB" id="A0A6I4IHS3"/>
<dbReference type="InterPro" id="IPR003395">
    <property type="entry name" value="RecF/RecN/SMC_N"/>
</dbReference>
<reference evidence="2 3" key="1">
    <citation type="submission" date="2019-11" db="EMBL/GenBank/DDBJ databases">
        <title>Multidrug-resistant Acinetobacter baumannii moving toward extensively drug-resistant over fifteen years in South of Brazil.</title>
        <authorList>
            <person name="Fedrigo N.H."/>
            <person name="Cerdeira L."/>
            <person name="Fuga B."/>
            <person name="Marini P.V.B."/>
            <person name="Shinohara D.R."/>
            <person name="Carrara-Marroni F.E."/>
            <person name="Lincopan N."/>
            <person name="Tognim M.C.B."/>
        </authorList>
    </citation>
    <scope>NUCLEOTIDE SEQUENCE [LARGE SCALE GENOMIC DNA]</scope>
    <source>
        <strain evidence="2 3">Ac576</strain>
    </source>
</reference>
<dbReference type="GO" id="GO:0016887">
    <property type="term" value="F:ATP hydrolysis activity"/>
    <property type="evidence" value="ECO:0007669"/>
    <property type="project" value="InterPro"/>
</dbReference>
<evidence type="ECO:0000313" key="2">
    <source>
        <dbReference type="EMBL" id="MVM91744.1"/>
    </source>
</evidence>
<dbReference type="RefSeq" id="WP_032002929.1">
    <property type="nucleotide sequence ID" value="NZ_AP031582.1"/>
</dbReference>
<comment type="caution">
    <text evidence="2">The sequence shown here is derived from an EMBL/GenBank/DDBJ whole genome shotgun (WGS) entry which is preliminary data.</text>
</comment>
<feature type="domain" description="RecF/RecN/SMC N-terminal" evidence="1">
    <location>
        <begin position="19"/>
        <end position="295"/>
    </location>
</feature>
<dbReference type="Gene3D" id="3.40.50.300">
    <property type="entry name" value="P-loop containing nucleotide triphosphate hydrolases"/>
    <property type="match status" value="2"/>
</dbReference>
<dbReference type="SUPFAM" id="SSF52540">
    <property type="entry name" value="P-loop containing nucleoside triphosphate hydrolases"/>
    <property type="match status" value="1"/>
</dbReference>
<dbReference type="Proteomes" id="UP000439424">
    <property type="component" value="Unassembled WGS sequence"/>
</dbReference>
<dbReference type="GO" id="GO:0005524">
    <property type="term" value="F:ATP binding"/>
    <property type="evidence" value="ECO:0007669"/>
    <property type="project" value="InterPro"/>
</dbReference>